<organism evidence="2 3">
    <name type="scientific">Streptosporangium algeriense</name>
    <dbReference type="NCBI Taxonomy" id="1682748"/>
    <lineage>
        <taxon>Bacteria</taxon>
        <taxon>Bacillati</taxon>
        <taxon>Actinomycetota</taxon>
        <taxon>Actinomycetes</taxon>
        <taxon>Streptosporangiales</taxon>
        <taxon>Streptosporangiaceae</taxon>
        <taxon>Streptosporangium</taxon>
    </lineage>
</organism>
<reference evidence="3" key="1">
    <citation type="journal article" date="2019" name="Int. J. Syst. Evol. Microbiol.">
        <title>The Global Catalogue of Microorganisms (GCM) 10K type strain sequencing project: providing services to taxonomists for standard genome sequencing and annotation.</title>
        <authorList>
            <consortium name="The Broad Institute Genomics Platform"/>
            <consortium name="The Broad Institute Genome Sequencing Center for Infectious Disease"/>
            <person name="Wu L."/>
            <person name="Ma J."/>
        </authorList>
    </citation>
    <scope>NUCLEOTIDE SEQUENCE [LARGE SCALE GENOMIC DNA]</scope>
    <source>
        <strain evidence="3">CCUG 62974</strain>
    </source>
</reference>
<feature type="non-terminal residue" evidence="2">
    <location>
        <position position="1"/>
    </location>
</feature>
<evidence type="ECO:0000313" key="2">
    <source>
        <dbReference type="EMBL" id="MFD0888290.1"/>
    </source>
</evidence>
<proteinExistence type="predicted"/>
<accession>A0ABW3E000</accession>
<sequence length="64" mass="6216">VGGIGGTGGSGGAGGTGGGRMRDVTAHELAAWVPLVALILLFGLWPKALLSLTDPVVHSLLGAP</sequence>
<keyword evidence="3" id="KW-1185">Reference proteome</keyword>
<dbReference type="EMBL" id="JBHTHX010001264">
    <property type="protein sequence ID" value="MFD0888290.1"/>
    <property type="molecule type" value="Genomic_DNA"/>
</dbReference>
<keyword evidence="1" id="KW-0812">Transmembrane</keyword>
<protein>
    <submittedName>
        <fullName evidence="2">NADH-quinone oxidoreductase subunit M</fullName>
    </submittedName>
</protein>
<name>A0ABW3E000_9ACTN</name>
<evidence type="ECO:0000313" key="3">
    <source>
        <dbReference type="Proteomes" id="UP001597024"/>
    </source>
</evidence>
<comment type="caution">
    <text evidence="2">The sequence shown here is derived from an EMBL/GenBank/DDBJ whole genome shotgun (WGS) entry which is preliminary data.</text>
</comment>
<evidence type="ECO:0000256" key="1">
    <source>
        <dbReference type="SAM" id="Phobius"/>
    </source>
</evidence>
<gene>
    <name evidence="2" type="ORF">ACFQ08_27440</name>
</gene>
<dbReference type="Proteomes" id="UP001597024">
    <property type="component" value="Unassembled WGS sequence"/>
</dbReference>
<keyword evidence="1" id="KW-1133">Transmembrane helix</keyword>
<feature type="transmembrane region" description="Helical" evidence="1">
    <location>
        <begin position="29"/>
        <end position="45"/>
    </location>
</feature>
<keyword evidence="1" id="KW-0472">Membrane</keyword>